<feature type="region of interest" description="Disordered" evidence="1">
    <location>
        <begin position="320"/>
        <end position="373"/>
    </location>
</feature>
<organism evidence="2 3">
    <name type="scientific">Popillia japonica</name>
    <name type="common">Japanese beetle</name>
    <dbReference type="NCBI Taxonomy" id="7064"/>
    <lineage>
        <taxon>Eukaryota</taxon>
        <taxon>Metazoa</taxon>
        <taxon>Ecdysozoa</taxon>
        <taxon>Arthropoda</taxon>
        <taxon>Hexapoda</taxon>
        <taxon>Insecta</taxon>
        <taxon>Pterygota</taxon>
        <taxon>Neoptera</taxon>
        <taxon>Endopterygota</taxon>
        <taxon>Coleoptera</taxon>
        <taxon>Polyphaga</taxon>
        <taxon>Scarabaeiformia</taxon>
        <taxon>Scarabaeidae</taxon>
        <taxon>Rutelinae</taxon>
        <taxon>Popillia</taxon>
    </lineage>
</organism>
<gene>
    <name evidence="2" type="ORF">QE152_g29912</name>
</gene>
<reference evidence="2 3" key="1">
    <citation type="journal article" date="2024" name="BMC Genomics">
        <title>De novo assembly and annotation of Popillia japonica's genome with initial clues to its potential as an invasive pest.</title>
        <authorList>
            <person name="Cucini C."/>
            <person name="Boschi S."/>
            <person name="Funari R."/>
            <person name="Cardaioli E."/>
            <person name="Iannotti N."/>
            <person name="Marturano G."/>
            <person name="Paoli F."/>
            <person name="Bruttini M."/>
            <person name="Carapelli A."/>
            <person name="Frati F."/>
            <person name="Nardi F."/>
        </authorList>
    </citation>
    <scope>NUCLEOTIDE SEQUENCE [LARGE SCALE GENOMIC DNA]</scope>
    <source>
        <strain evidence="2">DMR45628</strain>
    </source>
</reference>
<dbReference type="Proteomes" id="UP001458880">
    <property type="component" value="Unassembled WGS sequence"/>
</dbReference>
<keyword evidence="3" id="KW-1185">Reference proteome</keyword>
<feature type="region of interest" description="Disordered" evidence="1">
    <location>
        <begin position="170"/>
        <end position="198"/>
    </location>
</feature>
<protein>
    <submittedName>
        <fullName evidence="2">Uncharacterized protein</fullName>
    </submittedName>
</protein>
<name>A0AAW1JGG4_POPJA</name>
<sequence>MFSAVGCFSVANSPPAHRDVTVFEPVEFNSSELLGFGQSVTKDGEKSNSVNLSRLNGCIPVLEKPPWSVTKDGEKSNSVNLSRLNGCIPVLEKPPWMLEWVNARGMAGATMLVTIISIIAMNDSIITMDDIDLIQSMYLFVIVGYGSGIGPAATGSNAICTARYIASTTVPPPPAPMPSAPPDTSPPPPEVEQGETTLDTPVSNLNVAADPQTTEKTLINSLDHNLFKRTQKRKVDATMSKQNQLLTIACDYLSKSDGDLDIAKIWAGKLKSLAPDQKLFAEKAINDILFEAQLGNLSRHSTQELESTQEDDTLQSEILSNEDSSNTHVEPRQETSADSPLYESEPSRDTLRQLVPPGKKASGKRFSPSDPQIDEALKTIKALTGNRKKGTAFAYMANT</sequence>
<comment type="caution">
    <text evidence="2">The sequence shown here is derived from an EMBL/GenBank/DDBJ whole genome shotgun (WGS) entry which is preliminary data.</text>
</comment>
<evidence type="ECO:0000313" key="2">
    <source>
        <dbReference type="EMBL" id="KAK9702559.1"/>
    </source>
</evidence>
<dbReference type="EMBL" id="JASPKY010000390">
    <property type="protein sequence ID" value="KAK9702559.1"/>
    <property type="molecule type" value="Genomic_DNA"/>
</dbReference>
<dbReference type="AlphaFoldDB" id="A0AAW1JGG4"/>
<evidence type="ECO:0000313" key="3">
    <source>
        <dbReference type="Proteomes" id="UP001458880"/>
    </source>
</evidence>
<accession>A0AAW1JGG4</accession>
<evidence type="ECO:0000256" key="1">
    <source>
        <dbReference type="SAM" id="MobiDB-lite"/>
    </source>
</evidence>
<feature type="compositionally biased region" description="Pro residues" evidence="1">
    <location>
        <begin position="170"/>
        <end position="190"/>
    </location>
</feature>
<proteinExistence type="predicted"/>